<accession>A0ABU0JM21</accession>
<reference evidence="10 11" key="1">
    <citation type="submission" date="2023-07" db="EMBL/GenBank/DDBJ databases">
        <title>Genomic Encyclopedia of Type Strains, Phase IV (KMG-IV): sequencing the most valuable type-strain genomes for metagenomic binning, comparative biology and taxonomic classification.</title>
        <authorList>
            <person name="Goeker M."/>
        </authorList>
    </citation>
    <scope>NUCLEOTIDE SEQUENCE [LARGE SCALE GENOMIC DNA]</scope>
    <source>
        <strain evidence="10 11">DSM 19619</strain>
    </source>
</reference>
<name>A0ABU0JM21_9HYPH</name>
<dbReference type="InterPro" id="IPR006091">
    <property type="entry name" value="Acyl-CoA_Oxase/DH_mid-dom"/>
</dbReference>
<dbReference type="InterPro" id="IPR009075">
    <property type="entry name" value="AcylCo_DH/oxidase_C"/>
</dbReference>
<comment type="similarity">
    <text evidence="2 6">Belongs to the acyl-CoA dehydrogenase family.</text>
</comment>
<dbReference type="InterPro" id="IPR050741">
    <property type="entry name" value="Acyl-CoA_dehydrogenase"/>
</dbReference>
<comment type="caution">
    <text evidence="10">The sequence shown here is derived from an EMBL/GenBank/DDBJ whole genome shotgun (WGS) entry which is preliminary data.</text>
</comment>
<keyword evidence="11" id="KW-1185">Reference proteome</keyword>
<evidence type="ECO:0000256" key="5">
    <source>
        <dbReference type="ARBA" id="ARBA00023002"/>
    </source>
</evidence>
<evidence type="ECO:0000259" key="8">
    <source>
        <dbReference type="Pfam" id="PF02770"/>
    </source>
</evidence>
<dbReference type="InterPro" id="IPR046373">
    <property type="entry name" value="Acyl-CoA_Oxase/DH_mid-dom_sf"/>
</dbReference>
<dbReference type="Gene3D" id="2.40.110.10">
    <property type="entry name" value="Butyryl-CoA Dehydrogenase, subunit A, domain 2"/>
    <property type="match status" value="1"/>
</dbReference>
<evidence type="ECO:0000256" key="6">
    <source>
        <dbReference type="RuleBase" id="RU362125"/>
    </source>
</evidence>
<dbReference type="InterPro" id="IPR037069">
    <property type="entry name" value="AcylCoA_DH/ox_N_sf"/>
</dbReference>
<dbReference type="CDD" id="cd00567">
    <property type="entry name" value="ACAD"/>
    <property type="match status" value="1"/>
</dbReference>
<gene>
    <name evidence="10" type="ORF">QO011_008388</name>
</gene>
<feature type="domain" description="Acyl-CoA dehydrogenase/oxidase N-terminal" evidence="9">
    <location>
        <begin position="10"/>
        <end position="119"/>
    </location>
</feature>
<evidence type="ECO:0000259" key="7">
    <source>
        <dbReference type="Pfam" id="PF00441"/>
    </source>
</evidence>
<proteinExistence type="inferred from homology"/>
<evidence type="ECO:0000313" key="11">
    <source>
        <dbReference type="Proteomes" id="UP001242480"/>
    </source>
</evidence>
<evidence type="ECO:0000259" key="9">
    <source>
        <dbReference type="Pfam" id="PF02771"/>
    </source>
</evidence>
<dbReference type="Gene3D" id="1.10.540.10">
    <property type="entry name" value="Acyl-CoA dehydrogenase/oxidase, N-terminal domain"/>
    <property type="match status" value="1"/>
</dbReference>
<dbReference type="Proteomes" id="UP001242480">
    <property type="component" value="Unassembled WGS sequence"/>
</dbReference>
<dbReference type="EMBL" id="JAUSVX010000034">
    <property type="protein sequence ID" value="MDQ0475345.1"/>
    <property type="molecule type" value="Genomic_DNA"/>
</dbReference>
<dbReference type="PANTHER" id="PTHR48083">
    <property type="entry name" value="MEDIUM-CHAIN SPECIFIC ACYL-COA DEHYDROGENASE, MITOCHONDRIAL-RELATED"/>
    <property type="match status" value="1"/>
</dbReference>
<dbReference type="InterPro" id="IPR006089">
    <property type="entry name" value="Acyl-CoA_DH_CS"/>
</dbReference>
<evidence type="ECO:0000256" key="2">
    <source>
        <dbReference type="ARBA" id="ARBA00009347"/>
    </source>
</evidence>
<dbReference type="RefSeq" id="WP_307286456.1">
    <property type="nucleotide sequence ID" value="NZ_JAUSVX010000034.1"/>
</dbReference>
<comment type="cofactor">
    <cofactor evidence="1 6">
        <name>FAD</name>
        <dbReference type="ChEBI" id="CHEBI:57692"/>
    </cofactor>
</comment>
<dbReference type="SUPFAM" id="SSF47203">
    <property type="entry name" value="Acyl-CoA dehydrogenase C-terminal domain-like"/>
    <property type="match status" value="1"/>
</dbReference>
<protein>
    <submittedName>
        <fullName evidence="10">Alkylation response protein AidB-like acyl-CoA dehydrogenase</fullName>
    </submittedName>
</protein>
<sequence>MSFGLPPSALAWRAKVRRFVDEELIPHEVEAEMSGGELAPALLQRHEALAIGLGLARMDAPRRHGGLELPLIDQVAAAEQIGRVTNALGWCYPEAQSWMFEACDAGQIERFVLPMMRGERHFCYAITEEFAGSDVSEIATTATPDGDDVLISGEKWHVTSENLADVILVQARIGGDGGQALFFVEKGAPGIAVKRSPAYSHTYRHHHPILAFDRVRVPQANLIGPRDAGMTFAYAWFRRERLMIAARCCGAMERLVEETAAFARARRVGGEALIDKQLIAAMLADSLVDLQAARLITYEAAAAHDAGLDLKTLHARCSIAKLFASEAAGRVADRCVQVFGGRGYMRENVAERFWRELRVDRIWEGASEIQRLIIANALAKRGVDGTIGGT</sequence>
<keyword evidence="4 6" id="KW-0274">FAD</keyword>
<evidence type="ECO:0000256" key="3">
    <source>
        <dbReference type="ARBA" id="ARBA00022630"/>
    </source>
</evidence>
<dbReference type="Pfam" id="PF00441">
    <property type="entry name" value="Acyl-CoA_dh_1"/>
    <property type="match status" value="1"/>
</dbReference>
<feature type="domain" description="Acyl-CoA dehydrogenase/oxidase C-terminal" evidence="7">
    <location>
        <begin position="228"/>
        <end position="378"/>
    </location>
</feature>
<feature type="domain" description="Acyl-CoA oxidase/dehydrogenase middle" evidence="8">
    <location>
        <begin position="123"/>
        <end position="197"/>
    </location>
</feature>
<dbReference type="InterPro" id="IPR009100">
    <property type="entry name" value="AcylCoA_DH/oxidase_NM_dom_sf"/>
</dbReference>
<dbReference type="PANTHER" id="PTHR48083:SF31">
    <property type="entry name" value="ACYL-COA DEHYDROGENASE FADE10-RELATED"/>
    <property type="match status" value="1"/>
</dbReference>
<evidence type="ECO:0000256" key="1">
    <source>
        <dbReference type="ARBA" id="ARBA00001974"/>
    </source>
</evidence>
<dbReference type="SUPFAM" id="SSF56645">
    <property type="entry name" value="Acyl-CoA dehydrogenase NM domain-like"/>
    <property type="match status" value="1"/>
</dbReference>
<keyword evidence="5 6" id="KW-0560">Oxidoreductase</keyword>
<dbReference type="Pfam" id="PF02770">
    <property type="entry name" value="Acyl-CoA_dh_M"/>
    <property type="match status" value="1"/>
</dbReference>
<organism evidence="10 11">
    <name type="scientific">Labrys wisconsinensis</name>
    <dbReference type="NCBI Taxonomy" id="425677"/>
    <lineage>
        <taxon>Bacteria</taxon>
        <taxon>Pseudomonadati</taxon>
        <taxon>Pseudomonadota</taxon>
        <taxon>Alphaproteobacteria</taxon>
        <taxon>Hyphomicrobiales</taxon>
        <taxon>Xanthobacteraceae</taxon>
        <taxon>Labrys</taxon>
    </lineage>
</organism>
<dbReference type="Gene3D" id="1.20.140.10">
    <property type="entry name" value="Butyryl-CoA Dehydrogenase, subunit A, domain 3"/>
    <property type="match status" value="1"/>
</dbReference>
<dbReference type="InterPro" id="IPR036250">
    <property type="entry name" value="AcylCo_DH-like_C"/>
</dbReference>
<evidence type="ECO:0000256" key="4">
    <source>
        <dbReference type="ARBA" id="ARBA00022827"/>
    </source>
</evidence>
<dbReference type="InterPro" id="IPR013786">
    <property type="entry name" value="AcylCoA_DH/ox_N"/>
</dbReference>
<dbReference type="PROSITE" id="PS00073">
    <property type="entry name" value="ACYL_COA_DH_2"/>
    <property type="match status" value="1"/>
</dbReference>
<dbReference type="Pfam" id="PF02771">
    <property type="entry name" value="Acyl-CoA_dh_N"/>
    <property type="match status" value="1"/>
</dbReference>
<keyword evidence="3 6" id="KW-0285">Flavoprotein</keyword>
<evidence type="ECO:0000313" key="10">
    <source>
        <dbReference type="EMBL" id="MDQ0475345.1"/>
    </source>
</evidence>